<dbReference type="KEGG" id="hcz:G9Q37_15775"/>
<name>A0A6G8IKF0_9BURK</name>
<dbReference type="InterPro" id="IPR009057">
    <property type="entry name" value="Homeodomain-like_sf"/>
</dbReference>
<dbReference type="SUPFAM" id="SSF46689">
    <property type="entry name" value="Homeodomain-like"/>
    <property type="match status" value="1"/>
</dbReference>
<dbReference type="InterPro" id="IPR002514">
    <property type="entry name" value="Transposase_8"/>
</dbReference>
<protein>
    <submittedName>
        <fullName evidence="1">Transposase</fullName>
    </submittedName>
</protein>
<dbReference type="Proteomes" id="UP000503162">
    <property type="component" value="Chromosome"/>
</dbReference>
<reference evidence="1 2" key="1">
    <citation type="submission" date="2020-03" db="EMBL/GenBank/DDBJ databases">
        <title>Hydrogenophaga sp. nov. isolated from cyanobacterial mat.</title>
        <authorList>
            <person name="Thorat V."/>
            <person name="Kirdat K."/>
            <person name="Tiwarekar B."/>
            <person name="Costa E.D."/>
            <person name="Yadav A."/>
        </authorList>
    </citation>
    <scope>NUCLEOTIDE SEQUENCE [LARGE SCALE GENOMIC DNA]</scope>
    <source>
        <strain evidence="1 2">BA0156</strain>
    </source>
</reference>
<accession>A0A6G8IKF0</accession>
<proteinExistence type="predicted"/>
<dbReference type="GO" id="GO:0003677">
    <property type="term" value="F:DNA binding"/>
    <property type="evidence" value="ECO:0007669"/>
    <property type="project" value="InterPro"/>
</dbReference>
<dbReference type="GO" id="GO:0004803">
    <property type="term" value="F:transposase activity"/>
    <property type="evidence" value="ECO:0007669"/>
    <property type="project" value="InterPro"/>
</dbReference>
<dbReference type="RefSeq" id="WP_143434174.1">
    <property type="nucleotide sequence ID" value="NZ_CP049989.1"/>
</dbReference>
<dbReference type="Pfam" id="PF01527">
    <property type="entry name" value="HTH_Tnp_1"/>
    <property type="match status" value="1"/>
</dbReference>
<dbReference type="GeneID" id="74940035"/>
<evidence type="ECO:0000313" key="2">
    <source>
        <dbReference type="Proteomes" id="UP000503162"/>
    </source>
</evidence>
<organism evidence="1 2">
    <name type="scientific">Hydrogenophaga crocea</name>
    <dbReference type="NCBI Taxonomy" id="2716225"/>
    <lineage>
        <taxon>Bacteria</taxon>
        <taxon>Pseudomonadati</taxon>
        <taxon>Pseudomonadota</taxon>
        <taxon>Betaproteobacteria</taxon>
        <taxon>Burkholderiales</taxon>
        <taxon>Comamonadaceae</taxon>
        <taxon>Hydrogenophaga</taxon>
    </lineage>
</organism>
<dbReference type="GO" id="GO:0006313">
    <property type="term" value="P:DNA transposition"/>
    <property type="evidence" value="ECO:0007669"/>
    <property type="project" value="InterPro"/>
</dbReference>
<keyword evidence="2" id="KW-1185">Reference proteome</keyword>
<dbReference type="AlphaFoldDB" id="A0A6G8IKF0"/>
<gene>
    <name evidence="1" type="ORF">G9Q37_15775</name>
</gene>
<evidence type="ECO:0000313" key="1">
    <source>
        <dbReference type="EMBL" id="QIM53506.1"/>
    </source>
</evidence>
<dbReference type="EMBL" id="CP049989">
    <property type="protein sequence ID" value="QIM53506.1"/>
    <property type="molecule type" value="Genomic_DNA"/>
</dbReference>
<sequence>MEQISNEGRPRRREYSKDFKAEVLAKCRQPGASVGGVALAHGLHSNMVHRWIREAGAAYRAPLGMPGSQIAQAMQPRFTPVPLDLLSPAVPQAPAGSADQTAPTAPRPVELQLRRGDLIVSVQCPLEHCGTLLREVLR</sequence>